<dbReference type="SUPFAM" id="SSF52540">
    <property type="entry name" value="P-loop containing nucleoside triphosphate hydrolases"/>
    <property type="match status" value="1"/>
</dbReference>
<name>A0A2T6GBE2_9PSED</name>
<evidence type="ECO:0000313" key="2">
    <source>
        <dbReference type="EMBL" id="PUA41476.1"/>
    </source>
</evidence>
<organism evidence="2 3">
    <name type="scientific">Pseudomonas protegens</name>
    <dbReference type="NCBI Taxonomy" id="380021"/>
    <lineage>
        <taxon>Bacteria</taxon>
        <taxon>Pseudomonadati</taxon>
        <taxon>Pseudomonadota</taxon>
        <taxon>Gammaproteobacteria</taxon>
        <taxon>Pseudomonadales</taxon>
        <taxon>Pseudomonadaceae</taxon>
        <taxon>Pseudomonas</taxon>
    </lineage>
</organism>
<gene>
    <name evidence="2" type="ORF">C5U62_31395</name>
</gene>
<proteinExistence type="predicted"/>
<dbReference type="Gene3D" id="3.40.50.300">
    <property type="entry name" value="P-loop containing nucleotide triphosphate hydrolases"/>
    <property type="match status" value="1"/>
</dbReference>
<dbReference type="AlphaFoldDB" id="A0A2T6GBE2"/>
<dbReference type="Proteomes" id="UP000244178">
    <property type="component" value="Unassembled WGS sequence"/>
</dbReference>
<dbReference type="InterPro" id="IPR027417">
    <property type="entry name" value="P-loop_NTPase"/>
</dbReference>
<dbReference type="EMBL" id="PYJM01000012">
    <property type="protein sequence ID" value="PUA41476.1"/>
    <property type="molecule type" value="Genomic_DNA"/>
</dbReference>
<comment type="caution">
    <text evidence="2">The sequence shown here is derived from an EMBL/GenBank/DDBJ whole genome shotgun (WGS) entry which is preliminary data.</text>
</comment>
<reference evidence="2 3" key="1">
    <citation type="submission" date="2018-03" db="EMBL/GenBank/DDBJ databases">
        <title>Draft genome sequence of the plant growth promoting rhizobacterium Pseudomonas protegens strain BNJ-SS-45 isolated from wheat (Triticum aestivum) rhizosphere.</title>
        <authorList>
            <person name="Bajpai A."/>
            <person name="Shende K."/>
            <person name="Meena N."/>
            <person name="Upadhyayula S.R."/>
            <person name="Suravajhala P."/>
            <person name="Medicherla K.M."/>
            <person name="Johri B.N."/>
        </authorList>
    </citation>
    <scope>NUCLEOTIDE SEQUENCE [LARGE SCALE GENOMIC DNA]</scope>
    <source>
        <strain evidence="2 3">BNJ-SS-45</strain>
    </source>
</reference>
<sequence length="249" mass="27739">MNNSSHLVLQGKGGVGKSFSASALAQYLIERGYKIICADTDPVNSSFHQFKALEVDLVKIMEGGVISQKLFDPLFEEMLSADEVCVVDNGASTFIPMLKFISDNEMLSALQDAGKQLYIHTVVTAGQAKDDTFNGLQKLIEIIRSAESNTKVVVWQNEFWGVPKFEGKSLFETDLIVRNGDIVQGVCTVIDRNSDAFSMDIRNVLESHLTLKEVRHSEAFGVISKSRIYRVYNDIFTELDKVFQVEVGK</sequence>
<protein>
    <submittedName>
        <fullName evidence="2">Conjugal transfer protein, TraL family</fullName>
    </submittedName>
</protein>
<dbReference type="Pfam" id="PF01656">
    <property type="entry name" value="CbiA"/>
    <property type="match status" value="1"/>
</dbReference>
<evidence type="ECO:0000313" key="3">
    <source>
        <dbReference type="Proteomes" id="UP000244178"/>
    </source>
</evidence>
<accession>A0A2T6GBE2</accession>
<dbReference type="InterPro" id="IPR002586">
    <property type="entry name" value="CobQ/CobB/MinD/ParA_Nub-bd_dom"/>
</dbReference>
<feature type="domain" description="CobQ/CobB/MinD/ParA nucleotide binding" evidence="1">
    <location>
        <begin position="8"/>
        <end position="168"/>
    </location>
</feature>
<dbReference type="RefSeq" id="WP_108546378.1">
    <property type="nucleotide sequence ID" value="NZ_PYJM01000012.1"/>
</dbReference>
<evidence type="ECO:0000259" key="1">
    <source>
        <dbReference type="Pfam" id="PF01656"/>
    </source>
</evidence>